<dbReference type="PANTHER" id="PTHR35790">
    <property type="entry name" value="HTH-TYPE TRANSCRIPTIONAL REGULATOR PCHR"/>
    <property type="match status" value="1"/>
</dbReference>
<reference evidence="5" key="3">
    <citation type="journal article" date="2020" name="Antonie Van Leeuwenhoek">
        <title>Methylobacterium durans sp. nov., a radiation-resistant bacterium isolated from gamma ray-irradiated soil.</title>
        <authorList>
            <person name="Kim J."/>
            <person name="Chhetri G."/>
            <person name="Kim I."/>
            <person name="Kim M.K."/>
            <person name="Seo T."/>
        </authorList>
    </citation>
    <scope>NUCLEOTIDE SEQUENCE</scope>
    <source>
        <strain evidence="5">17SD2-17</strain>
    </source>
</reference>
<evidence type="ECO:0000259" key="4">
    <source>
        <dbReference type="PROSITE" id="PS50995"/>
    </source>
</evidence>
<keyword evidence="3" id="KW-0804">Transcription</keyword>
<dbReference type="EMBL" id="CP029550">
    <property type="protein sequence ID" value="AWN39255.1"/>
    <property type="molecule type" value="Genomic_DNA"/>
</dbReference>
<evidence type="ECO:0000256" key="1">
    <source>
        <dbReference type="ARBA" id="ARBA00023015"/>
    </source>
</evidence>
<dbReference type="InterPro" id="IPR052067">
    <property type="entry name" value="Metal_resp_HTH_trans_reg"/>
</dbReference>
<keyword evidence="7" id="KW-1185">Reference proteome</keyword>
<dbReference type="InterPro" id="IPR036388">
    <property type="entry name" value="WH-like_DNA-bd_sf"/>
</dbReference>
<keyword evidence="2" id="KW-0238">DNA-binding</keyword>
<dbReference type="EMBL" id="CP029550">
    <property type="protein sequence ID" value="AWN44268.1"/>
    <property type="molecule type" value="Genomic_DNA"/>
</dbReference>
<protein>
    <submittedName>
        <fullName evidence="5">MarR family transcriptional regulator</fullName>
    </submittedName>
</protein>
<accession>A0A2U8VZP9</accession>
<dbReference type="GO" id="GO:0003700">
    <property type="term" value="F:DNA-binding transcription factor activity"/>
    <property type="evidence" value="ECO:0007669"/>
    <property type="project" value="InterPro"/>
</dbReference>
<evidence type="ECO:0000313" key="5">
    <source>
        <dbReference type="EMBL" id="AWN39255.1"/>
    </source>
</evidence>
<dbReference type="RefSeq" id="WP_109886668.1">
    <property type="nucleotide sequence ID" value="NZ_CP029550.1"/>
</dbReference>
<keyword evidence="1" id="KW-0805">Transcription regulation</keyword>
<dbReference type="SUPFAM" id="SSF46785">
    <property type="entry name" value="Winged helix' DNA-binding domain"/>
    <property type="match status" value="1"/>
</dbReference>
<name>A0A2U8VZP9_9HYPH</name>
<dbReference type="InterPro" id="IPR036390">
    <property type="entry name" value="WH_DNA-bd_sf"/>
</dbReference>
<dbReference type="Gene3D" id="1.10.10.10">
    <property type="entry name" value="Winged helix-like DNA-binding domain superfamily/Winged helix DNA-binding domain"/>
    <property type="match status" value="1"/>
</dbReference>
<feature type="domain" description="HTH marR-type" evidence="4">
    <location>
        <begin position="1"/>
        <end position="157"/>
    </location>
</feature>
<dbReference type="Proteomes" id="UP000245926">
    <property type="component" value="Chromosome"/>
</dbReference>
<organism evidence="5 7">
    <name type="scientific">Methylobacterium durans</name>
    <dbReference type="NCBI Taxonomy" id="2202825"/>
    <lineage>
        <taxon>Bacteria</taxon>
        <taxon>Pseudomonadati</taxon>
        <taxon>Pseudomonadota</taxon>
        <taxon>Alphaproteobacteria</taxon>
        <taxon>Hyphomicrobiales</taxon>
        <taxon>Methylobacteriaceae</taxon>
        <taxon>Methylobacterium</taxon>
    </lineage>
</organism>
<reference evidence="5" key="2">
    <citation type="submission" date="2018-05" db="EMBL/GenBank/DDBJ databases">
        <authorList>
            <person name="Srinivasan S."/>
        </authorList>
    </citation>
    <scope>NUCLEOTIDE SEQUENCE</scope>
    <source>
        <strain evidence="5">17SD2-17</strain>
    </source>
</reference>
<dbReference type="PROSITE" id="PS50995">
    <property type="entry name" value="HTH_MARR_2"/>
    <property type="match status" value="1"/>
</dbReference>
<evidence type="ECO:0000256" key="3">
    <source>
        <dbReference type="ARBA" id="ARBA00023163"/>
    </source>
</evidence>
<proteinExistence type="predicted"/>
<dbReference type="KEGG" id="mets:DK389_00100"/>
<dbReference type="OrthoDB" id="8906692at2"/>
<dbReference type="Pfam" id="PF12802">
    <property type="entry name" value="MarR_2"/>
    <property type="match status" value="1"/>
</dbReference>
<evidence type="ECO:0000313" key="6">
    <source>
        <dbReference type="EMBL" id="AWN44268.1"/>
    </source>
</evidence>
<dbReference type="InterPro" id="IPR000835">
    <property type="entry name" value="HTH_MarR-typ"/>
</dbReference>
<dbReference type="GO" id="GO:0003677">
    <property type="term" value="F:DNA binding"/>
    <property type="evidence" value="ECO:0007669"/>
    <property type="project" value="UniProtKB-KW"/>
</dbReference>
<dbReference type="SMART" id="SM00347">
    <property type="entry name" value="HTH_MARR"/>
    <property type="match status" value="1"/>
</dbReference>
<dbReference type="PANTHER" id="PTHR35790:SF4">
    <property type="entry name" value="HTH-TYPE TRANSCRIPTIONAL REGULATOR PCHR"/>
    <property type="match status" value="1"/>
</dbReference>
<dbReference type="AlphaFoldDB" id="A0A2U8VZP9"/>
<reference evidence="7" key="1">
    <citation type="submission" date="2018-05" db="EMBL/GenBank/DDBJ databases">
        <title>Complete Genome Sequence of Methylobacterium sp. 17SD2-17.</title>
        <authorList>
            <person name="Srinivasan S."/>
        </authorList>
    </citation>
    <scope>NUCLEOTIDE SEQUENCE [LARGE SCALE GENOMIC DNA]</scope>
    <source>
        <strain evidence="7">17SD2-17</strain>
    </source>
</reference>
<sequence>MGRTTKALREAGSAAVRHETIDPDIYVPALLTTLSNNLTRSASTFYRRHFGVGITDWRIMYRLASEPWVTAHHICNAAQLDKGVVSRSLAWMEKRGLVLVRGDETDARRRLVALSPAGHDLHDRITVVALERERNFLATLTTEETDAAIHLLRKLIGNLRAFQKPVAIPPPRDVPAATTVEAAGEVLAAAVRPRARAAAP</sequence>
<evidence type="ECO:0000256" key="2">
    <source>
        <dbReference type="ARBA" id="ARBA00023125"/>
    </source>
</evidence>
<gene>
    <name evidence="5" type="ORF">DK389_00100</name>
    <name evidence="6" type="ORF">DK389_31815</name>
</gene>
<dbReference type="KEGG" id="mets:DK389_31815"/>
<evidence type="ECO:0000313" key="7">
    <source>
        <dbReference type="Proteomes" id="UP000245926"/>
    </source>
</evidence>